<reference evidence="2" key="1">
    <citation type="submission" date="2021-04" db="EMBL/GenBank/DDBJ databases">
        <title>Draft Genome Sequence of Pandoravirus japonicus, Isolated from the Sabaishi River of Niigata, Japan.</title>
        <authorList>
            <person name="Hosokawa N."/>
            <person name="Takahashi H."/>
            <person name="Aoki K."/>
            <person name="Takemura M."/>
        </authorList>
    </citation>
    <scope>NUCLEOTIDE SEQUENCE</scope>
</reference>
<dbReference type="EMBL" id="LC625835">
    <property type="protein sequence ID" value="BCU02953.1"/>
    <property type="molecule type" value="Genomic_DNA"/>
</dbReference>
<feature type="transmembrane region" description="Helical" evidence="1">
    <location>
        <begin position="119"/>
        <end position="137"/>
    </location>
</feature>
<protein>
    <recommendedName>
        <fullName evidence="4">Transmembrane protein</fullName>
    </recommendedName>
</protein>
<evidence type="ECO:0000256" key="1">
    <source>
        <dbReference type="SAM" id="Phobius"/>
    </source>
</evidence>
<keyword evidence="1" id="KW-0472">Membrane</keyword>
<feature type="transmembrane region" description="Helical" evidence="1">
    <location>
        <begin position="72"/>
        <end position="90"/>
    </location>
</feature>
<evidence type="ECO:0000313" key="2">
    <source>
        <dbReference type="EMBL" id="BCU02953.1"/>
    </source>
</evidence>
<proteinExistence type="predicted"/>
<dbReference type="Proteomes" id="UP001253637">
    <property type="component" value="Segment"/>
</dbReference>
<keyword evidence="1" id="KW-0812">Transmembrane</keyword>
<keyword evidence="1" id="KW-1133">Transmembrane helix</keyword>
<organism evidence="2 3">
    <name type="scientific">Pandoravirus japonicus</name>
    <dbReference type="NCBI Taxonomy" id="2823154"/>
    <lineage>
        <taxon>Viruses</taxon>
        <taxon>Pandoravirus</taxon>
    </lineage>
</organism>
<accession>A0A811BMD3</accession>
<evidence type="ECO:0008006" key="4">
    <source>
        <dbReference type="Google" id="ProtNLM"/>
    </source>
</evidence>
<sequence>MARWLLWPPPPERQTHGCPHLFFRARAITRCFAAPWSPHAPARAVCGPMRVLFFSFPLSLCFHWSEKNKRHFLIPFLLFLLGFSACRRVRFGRRRGPCRRLGPLGVNWSRLKGHQGCDALLFSTLFFFIVGFLVLVSDSRDDDDDERR</sequence>
<name>A0A811BMD3_9VIRU</name>
<evidence type="ECO:0000313" key="3">
    <source>
        <dbReference type="Proteomes" id="UP001253637"/>
    </source>
</evidence>